<gene>
    <name evidence="1" type="ORF">RUMHYD_01902</name>
</gene>
<dbReference type="AlphaFoldDB" id="C0CM27"/>
<dbReference type="Pfam" id="PF10387">
    <property type="entry name" value="DUF2442"/>
    <property type="match status" value="1"/>
</dbReference>
<keyword evidence="2" id="KW-1185">Reference proteome</keyword>
<reference evidence="1 2" key="1">
    <citation type="submission" date="2009-01" db="EMBL/GenBank/DDBJ databases">
        <authorList>
            <person name="Fulton L."/>
            <person name="Clifton S."/>
            <person name="Fulton B."/>
            <person name="Xu J."/>
            <person name="Minx P."/>
            <person name="Pepin K.H."/>
            <person name="Johnson M."/>
            <person name="Bhonagiri V."/>
            <person name="Nash W.E."/>
            <person name="Mardis E.R."/>
            <person name="Wilson R.K."/>
        </authorList>
    </citation>
    <scope>NUCLEOTIDE SEQUENCE [LARGE SCALE GENOMIC DNA]</scope>
    <source>
        <strain evidence="2">DSM 10507 / JCM 14656 / S5a33</strain>
    </source>
</reference>
<protein>
    <recommendedName>
        <fullName evidence="3">DUF2442 domain-containing protein</fullName>
    </recommendedName>
</protein>
<evidence type="ECO:0008006" key="3">
    <source>
        <dbReference type="Google" id="ProtNLM"/>
    </source>
</evidence>
<accession>C0CM27</accession>
<organism evidence="1 2">
    <name type="scientific">Blautia hydrogenotrophica (strain DSM 10507 / JCM 14656 / S5a33)</name>
    <name type="common">Ruminococcus hydrogenotrophicus</name>
    <dbReference type="NCBI Taxonomy" id="476272"/>
    <lineage>
        <taxon>Bacteria</taxon>
        <taxon>Bacillati</taxon>
        <taxon>Bacillota</taxon>
        <taxon>Clostridia</taxon>
        <taxon>Lachnospirales</taxon>
        <taxon>Lachnospiraceae</taxon>
        <taxon>Blautia</taxon>
    </lineage>
</organism>
<dbReference type="Proteomes" id="UP000003100">
    <property type="component" value="Unassembled WGS sequence"/>
</dbReference>
<name>C0CM27_BLAHS</name>
<dbReference type="eggNOG" id="ENOG50338W7">
    <property type="taxonomic scope" value="Bacteria"/>
</dbReference>
<sequence>MGGGEMIPRIKSVKPHENYILYVIFDDGKECLYNVKEDIDSIEQYKDLETIQGLFEQAQLDESRTCVFWNEYIDLASDTIYEYGKEVE</sequence>
<dbReference type="SUPFAM" id="SSF143880">
    <property type="entry name" value="NE0471 N-terminal domain-like"/>
    <property type="match status" value="1"/>
</dbReference>
<proteinExistence type="predicted"/>
<reference evidence="1 2" key="2">
    <citation type="submission" date="2009-02" db="EMBL/GenBank/DDBJ databases">
        <title>Draft genome sequence of Blautia hydrogenotrophica DSM 10507 (Ruminococcus hydrogenotrophicus DSM 10507).</title>
        <authorList>
            <person name="Sudarsanam P."/>
            <person name="Ley R."/>
            <person name="Guruge J."/>
            <person name="Turnbaugh P.J."/>
            <person name="Mahowald M."/>
            <person name="Liep D."/>
            <person name="Gordon J."/>
        </authorList>
    </citation>
    <scope>NUCLEOTIDE SEQUENCE [LARGE SCALE GENOMIC DNA]</scope>
    <source>
        <strain evidence="2">DSM 10507 / JCM 14656 / S5a33</strain>
    </source>
</reference>
<evidence type="ECO:0000313" key="2">
    <source>
        <dbReference type="Proteomes" id="UP000003100"/>
    </source>
</evidence>
<evidence type="ECO:0000313" key="1">
    <source>
        <dbReference type="EMBL" id="EEG49097.1"/>
    </source>
</evidence>
<dbReference type="InterPro" id="IPR036782">
    <property type="entry name" value="NE0471-like_N"/>
</dbReference>
<dbReference type="EMBL" id="ACBZ01000101">
    <property type="protein sequence ID" value="EEG49097.1"/>
    <property type="molecule type" value="Genomic_DNA"/>
</dbReference>
<comment type="caution">
    <text evidence="1">The sequence shown here is derived from an EMBL/GenBank/DDBJ whole genome shotgun (WGS) entry which is preliminary data.</text>
</comment>
<dbReference type="PATRIC" id="fig|476272.21.peg.1945"/>
<dbReference type="InterPro" id="IPR018841">
    <property type="entry name" value="DUF2442"/>
</dbReference>
<dbReference type="Gene3D" id="3.30.2020.10">
    <property type="entry name" value="NE0471-like N-terminal domain"/>
    <property type="match status" value="1"/>
</dbReference>
<dbReference type="HOGENOM" id="CLU_153045_2_0_9"/>